<proteinExistence type="predicted"/>
<accession>A0A7H1N421</accession>
<dbReference type="RefSeq" id="WP_190260935.1">
    <property type="nucleotide sequence ID" value="NZ_CP053923.1"/>
</dbReference>
<protein>
    <submittedName>
        <fullName evidence="2">DUF420 domain-containing protein</fullName>
    </submittedName>
</protein>
<sequence length="148" mass="16550">MLAVNELPHLNAALNAITIVFLSAGYYFIRRRDIAHHRFCMISASVVSAAFLISYLIYHFNSGLAKFGGVGVIRPIYFAFLIAHVLIAVVITPLVPLTLSRALSAQFDRHRRLARWTWPLWMYVAVSGVVVYIMAIHLFPYTGEGANG</sequence>
<dbReference type="EMBL" id="CP053923">
    <property type="protein sequence ID" value="QNT70457.1"/>
    <property type="molecule type" value="Genomic_DNA"/>
</dbReference>
<gene>
    <name evidence="2" type="ORF">HQ394_15370</name>
</gene>
<feature type="transmembrane region" description="Helical" evidence="1">
    <location>
        <begin position="12"/>
        <end position="29"/>
    </location>
</feature>
<feature type="transmembrane region" description="Helical" evidence="1">
    <location>
        <begin position="78"/>
        <end position="99"/>
    </location>
</feature>
<dbReference type="Proteomes" id="UP000516369">
    <property type="component" value="Chromosome"/>
</dbReference>
<dbReference type="Pfam" id="PF04238">
    <property type="entry name" value="DUF420"/>
    <property type="match status" value="1"/>
</dbReference>
<evidence type="ECO:0000256" key="1">
    <source>
        <dbReference type="SAM" id="Phobius"/>
    </source>
</evidence>
<evidence type="ECO:0000313" key="2">
    <source>
        <dbReference type="EMBL" id="QNT70457.1"/>
    </source>
</evidence>
<keyword evidence="3" id="KW-1185">Reference proteome</keyword>
<feature type="transmembrane region" description="Helical" evidence="1">
    <location>
        <begin position="120"/>
        <end position="139"/>
    </location>
</feature>
<dbReference type="InterPro" id="IPR007352">
    <property type="entry name" value="DUF420"/>
</dbReference>
<keyword evidence="1" id="KW-0812">Transmembrane</keyword>
<name>A0A7H1N421_9PROT</name>
<dbReference type="KEGG" id="dvn:HQ394_15370"/>
<dbReference type="AlphaFoldDB" id="A0A7H1N421"/>
<keyword evidence="1" id="KW-0472">Membrane</keyword>
<evidence type="ECO:0000313" key="3">
    <source>
        <dbReference type="Proteomes" id="UP000516369"/>
    </source>
</evidence>
<feature type="transmembrane region" description="Helical" evidence="1">
    <location>
        <begin position="41"/>
        <end position="58"/>
    </location>
</feature>
<dbReference type="PANTHER" id="PTHR37692">
    <property type="entry name" value="HYPOTHETICAL MEMBRANE SPANNING PROTEIN"/>
    <property type="match status" value="1"/>
</dbReference>
<reference evidence="2 3" key="1">
    <citation type="submission" date="2020-05" db="EMBL/GenBank/DDBJ databases">
        <title>Complete closed genome sequence of Defluviicoccus vanus.</title>
        <authorList>
            <person name="Bessarab I."/>
            <person name="Arumugam K."/>
            <person name="Maszenan A.M."/>
            <person name="Seviour R.J."/>
            <person name="Williams R.B."/>
        </authorList>
    </citation>
    <scope>NUCLEOTIDE SEQUENCE [LARGE SCALE GENOMIC DNA]</scope>
    <source>
        <strain evidence="2 3">Ben 114</strain>
    </source>
</reference>
<organism evidence="2 3">
    <name type="scientific">Defluviicoccus vanus</name>
    <dbReference type="NCBI Taxonomy" id="111831"/>
    <lineage>
        <taxon>Bacteria</taxon>
        <taxon>Pseudomonadati</taxon>
        <taxon>Pseudomonadota</taxon>
        <taxon>Alphaproteobacteria</taxon>
        <taxon>Rhodospirillales</taxon>
        <taxon>Rhodospirillaceae</taxon>
        <taxon>Defluviicoccus</taxon>
    </lineage>
</organism>
<keyword evidence="1" id="KW-1133">Transmembrane helix</keyword>
<dbReference type="PANTHER" id="PTHR37692:SF1">
    <property type="entry name" value="DUF420 DOMAIN-CONTAINING PROTEIN"/>
    <property type="match status" value="1"/>
</dbReference>